<feature type="domain" description="Glycosyltransferase subfamily 4-like N-terminal" evidence="5">
    <location>
        <begin position="12"/>
        <end position="202"/>
    </location>
</feature>
<keyword evidence="1" id="KW-0328">Glycosyltransferase</keyword>
<dbReference type="InterPro" id="IPR001296">
    <property type="entry name" value="Glyco_trans_1"/>
</dbReference>
<dbReference type="OrthoDB" id="9815351at2"/>
<dbReference type="PANTHER" id="PTHR12526:SF629">
    <property type="entry name" value="TEICHURONIC ACID BIOSYNTHESIS GLYCOSYLTRANSFERASE TUAH-RELATED"/>
    <property type="match status" value="1"/>
</dbReference>
<dbReference type="InterPro" id="IPR028098">
    <property type="entry name" value="Glyco_trans_4-like_N"/>
</dbReference>
<dbReference type="Pfam" id="PF13579">
    <property type="entry name" value="Glyco_trans_4_4"/>
    <property type="match status" value="1"/>
</dbReference>
<name>A0A6I6SWY8_9GAMM</name>
<dbReference type="KEGG" id="htx:EKK97_12770"/>
<dbReference type="Pfam" id="PF00534">
    <property type="entry name" value="Glycos_transf_1"/>
    <property type="match status" value="1"/>
</dbReference>
<proteinExistence type="predicted"/>
<dbReference type="PANTHER" id="PTHR12526">
    <property type="entry name" value="GLYCOSYLTRANSFERASE"/>
    <property type="match status" value="1"/>
</dbReference>
<reference evidence="6 7" key="1">
    <citation type="submission" date="2019-01" db="EMBL/GenBank/DDBJ databases">
        <title>Complete genome of a denitifying bacterium Halomons sp. BC-M4-5.</title>
        <authorList>
            <person name="Wang L."/>
            <person name="Shao Z."/>
        </authorList>
    </citation>
    <scope>NUCLEOTIDE SEQUENCE [LARGE SCALE GENOMIC DNA]</scope>
    <source>
        <strain evidence="6 7">BC-M4-5</strain>
    </source>
</reference>
<dbReference type="AlphaFoldDB" id="A0A6I6SWY8"/>
<keyword evidence="7" id="KW-1185">Reference proteome</keyword>
<evidence type="ECO:0000313" key="7">
    <source>
        <dbReference type="Proteomes" id="UP000464013"/>
    </source>
</evidence>
<gene>
    <name evidence="6" type="ORF">EKK97_12770</name>
</gene>
<dbReference type="CDD" id="cd03794">
    <property type="entry name" value="GT4_WbuB-like"/>
    <property type="match status" value="1"/>
</dbReference>
<dbReference type="GO" id="GO:0016757">
    <property type="term" value="F:glycosyltransferase activity"/>
    <property type="evidence" value="ECO:0007669"/>
    <property type="project" value="UniProtKB-KW"/>
</dbReference>
<evidence type="ECO:0000256" key="2">
    <source>
        <dbReference type="ARBA" id="ARBA00022679"/>
    </source>
</evidence>
<protein>
    <submittedName>
        <fullName evidence="6">Glycosyltransferase family 1 protein</fullName>
    </submittedName>
</protein>
<evidence type="ECO:0000313" key="6">
    <source>
        <dbReference type="EMBL" id="QHC52133.1"/>
    </source>
</evidence>
<sequence>MVVWNEFLNDARVLKEAQTLQSSGYQVVVHALHTPGVTEEREILASGVQVVRVSRSPLWKLRKRKRIEAERNAAKKSEKTKSQPQKVAAPPPETFMRQLLKLVARLWTHAGLAAQLVRSRPDVIHAHDVNVLPTAWLAAKIARVPLVYDAHEISTDREGYKAFRGLVGWLEKKLMPKAAGTITTTDARAKFFARAYGIPRPLVLQNRPRLVKVEGSNRIREELGLAEPWPIVLYQGGLQPGRGLPRLVEAAASVPHAYFVFIGGGRQAAELHELTAELGLEERVRFIPTVALSELPSYTASADVGVQPIENTCLNHFTTDSNKLFEYVIAGLPVVASQLPEIGKVVRTHDLGLLVPPGDTEALANAIRQLVESPELRAYHRAKAEQAAGSLNWESQERALVELYERILPSSRVAKAGR</sequence>
<evidence type="ECO:0000256" key="1">
    <source>
        <dbReference type="ARBA" id="ARBA00022676"/>
    </source>
</evidence>
<dbReference type="GO" id="GO:1901135">
    <property type="term" value="P:carbohydrate derivative metabolic process"/>
    <property type="evidence" value="ECO:0007669"/>
    <property type="project" value="UniProtKB-ARBA"/>
</dbReference>
<evidence type="ECO:0000259" key="5">
    <source>
        <dbReference type="Pfam" id="PF13579"/>
    </source>
</evidence>
<dbReference type="EMBL" id="CP035042">
    <property type="protein sequence ID" value="QHC52133.1"/>
    <property type="molecule type" value="Genomic_DNA"/>
</dbReference>
<dbReference type="Gene3D" id="3.40.50.2000">
    <property type="entry name" value="Glycogen Phosphorylase B"/>
    <property type="match status" value="2"/>
</dbReference>
<feature type="compositionally biased region" description="Basic and acidic residues" evidence="3">
    <location>
        <begin position="70"/>
        <end position="81"/>
    </location>
</feature>
<dbReference type="Proteomes" id="UP000464013">
    <property type="component" value="Chromosome"/>
</dbReference>
<organism evidence="6 7">
    <name type="scientific">Billgrantia tianxiuensis</name>
    <dbReference type="NCBI Taxonomy" id="2497861"/>
    <lineage>
        <taxon>Bacteria</taxon>
        <taxon>Pseudomonadati</taxon>
        <taxon>Pseudomonadota</taxon>
        <taxon>Gammaproteobacteria</taxon>
        <taxon>Oceanospirillales</taxon>
        <taxon>Halomonadaceae</taxon>
        <taxon>Billgrantia</taxon>
    </lineage>
</organism>
<evidence type="ECO:0000259" key="4">
    <source>
        <dbReference type="Pfam" id="PF00534"/>
    </source>
</evidence>
<feature type="domain" description="Glycosyl transferase family 1" evidence="4">
    <location>
        <begin position="218"/>
        <end position="385"/>
    </location>
</feature>
<accession>A0A6I6SWY8</accession>
<feature type="region of interest" description="Disordered" evidence="3">
    <location>
        <begin position="70"/>
        <end position="90"/>
    </location>
</feature>
<evidence type="ECO:0000256" key="3">
    <source>
        <dbReference type="SAM" id="MobiDB-lite"/>
    </source>
</evidence>
<keyword evidence="2 6" id="KW-0808">Transferase</keyword>
<dbReference type="SUPFAM" id="SSF53756">
    <property type="entry name" value="UDP-Glycosyltransferase/glycogen phosphorylase"/>
    <property type="match status" value="1"/>
</dbReference>